<comment type="function">
    <text evidence="5">Catalyzes the interconversion of L-alanine and D-alanine. May also act on other amino acids.</text>
</comment>
<dbReference type="InterPro" id="IPR036565">
    <property type="entry name" value="Mur-like_cat_sf"/>
</dbReference>
<feature type="modified residue" description="N6-(pyridoxal phosphate)lysine" evidence="5 6">
    <location>
        <position position="488"/>
    </location>
</feature>
<dbReference type="InterPro" id="IPR029066">
    <property type="entry name" value="PLP-binding_barrel"/>
</dbReference>
<evidence type="ECO:0000256" key="2">
    <source>
        <dbReference type="ARBA" id="ARBA00001933"/>
    </source>
</evidence>
<evidence type="ECO:0000256" key="4">
    <source>
        <dbReference type="ARBA" id="ARBA00023235"/>
    </source>
</evidence>
<dbReference type="OrthoDB" id="9801978at2"/>
<dbReference type="GO" id="GO:0005829">
    <property type="term" value="C:cytosol"/>
    <property type="evidence" value="ECO:0007669"/>
    <property type="project" value="TreeGrafter"/>
</dbReference>
<dbReference type="GO" id="GO:0030170">
    <property type="term" value="F:pyridoxal phosphate binding"/>
    <property type="evidence" value="ECO:0007669"/>
    <property type="project" value="UniProtKB-UniRule"/>
</dbReference>
<dbReference type="SUPFAM" id="SSF63418">
    <property type="entry name" value="MurE/MurF N-terminal domain"/>
    <property type="match status" value="1"/>
</dbReference>
<dbReference type="SUPFAM" id="SSF51419">
    <property type="entry name" value="PLP-binding barrel"/>
    <property type="match status" value="1"/>
</dbReference>
<keyword evidence="3 5" id="KW-0663">Pyridoxal phosphate</keyword>
<sequence>MYHSEYSVHQIQHIIQAEGIIPLPNTLIRTLAFDSRKLSDEHHTLFFALNGRRNGEAYIKEAYNKGLRNFVVRHNFKDSSSFPDANFLLVENPLEALQMLATAQRRLFDRPVIAITGSNGKTIVKEWLYQLLGHYKRVIRSPKSYNSQIGVPISVWNIGEDHDLAIIEAGISLKDEMDALAGIIQPTIGVLTNIGEAHNEGFASKEAKLKEKLKLFADVDLFVYSPKYMEGIHPPGRRQFSWAFKQTADLCIIRQDDNQNNGTTLTALFKEREMTCNLPFKDAASIENVVCCWAVLLALDYDPHIVVQWLEKLHTVNMRMELKKGIHNCSVIDDSYSLDLSSLGIALDFLNQQKQHSKKTLILSDIPETGIPPRILYQQVADLLRSKQVDRLIGVGDDISAFSSLFQLEKQFFTDTQSLLSAISDIALNDEAILLKGARKFKFEHISKILTQKVHETILEINLSALEANLNHYKAKLKPGVKLMAMVKAFSYGSGSYEIANILQFNRVDYLAVAYADEGVSLRQAGITLPIMVMNPDVDGFETMIENDLEPEIYSLRVMNSFFNALSSANRTNYPVHIKLDTGMHRLGFAPEEIEALLALISEDNRVTVRSAFSHLTSSEDDSSDHFTRQQIDLFSAMTSKLESTLGYSIIKHIANTSAISRLPEAQFDMVRLGIGLYGIDSSHSLDNSALETVARLVTCVSQIKELRKGDTVGYNRRGVMMHDGKVATVKIGYADGYNRKLGNGIGHMLINGHLVPTIGSICMDMCMLDVTDIPVEEGDEVIVFDSRHTVSHIARQLETIPYEILTGISQRVKRVYYYE</sequence>
<dbReference type="UniPathway" id="UPA00042">
    <property type="reaction ID" value="UER00497"/>
</dbReference>
<dbReference type="SMART" id="SM01005">
    <property type="entry name" value="Ala_racemase_C"/>
    <property type="match status" value="1"/>
</dbReference>
<dbReference type="EC" id="5.1.1.1" evidence="5"/>
<dbReference type="InterPro" id="IPR001608">
    <property type="entry name" value="Ala_racemase_N"/>
</dbReference>
<dbReference type="Gene3D" id="3.20.20.10">
    <property type="entry name" value="Alanine racemase"/>
    <property type="match status" value="1"/>
</dbReference>
<name>A0A2T0TQT1_9SPHI</name>
<feature type="active site" description="Proton acceptor; specific for D-alanine" evidence="5">
    <location>
        <position position="488"/>
    </location>
</feature>
<dbReference type="GO" id="GO:0030632">
    <property type="term" value="P:D-alanine biosynthetic process"/>
    <property type="evidence" value="ECO:0007669"/>
    <property type="project" value="UniProtKB-UniRule"/>
</dbReference>
<evidence type="ECO:0000313" key="10">
    <source>
        <dbReference type="Proteomes" id="UP000238034"/>
    </source>
</evidence>
<protein>
    <recommendedName>
        <fullName evidence="5">Alanine racemase</fullName>
        <ecNumber evidence="5">5.1.1.1</ecNumber>
    </recommendedName>
</protein>
<comment type="caution">
    <text evidence="9">The sequence shown here is derived from an EMBL/GenBank/DDBJ whole genome shotgun (WGS) entry which is preliminary data.</text>
</comment>
<evidence type="ECO:0000256" key="6">
    <source>
        <dbReference type="PIRSR" id="PIRSR600821-50"/>
    </source>
</evidence>
<comment type="catalytic activity">
    <reaction evidence="1 5">
        <text>L-alanine = D-alanine</text>
        <dbReference type="Rhea" id="RHEA:20249"/>
        <dbReference type="ChEBI" id="CHEBI:57416"/>
        <dbReference type="ChEBI" id="CHEBI:57972"/>
        <dbReference type="EC" id="5.1.1.1"/>
    </reaction>
</comment>
<keyword evidence="4 5" id="KW-0413">Isomerase</keyword>
<feature type="binding site" evidence="5 7">
    <location>
        <position position="764"/>
    </location>
    <ligand>
        <name>substrate</name>
    </ligand>
</feature>
<evidence type="ECO:0000256" key="5">
    <source>
        <dbReference type="HAMAP-Rule" id="MF_01201"/>
    </source>
</evidence>
<proteinExistence type="inferred from homology"/>
<dbReference type="InterPro" id="IPR009006">
    <property type="entry name" value="Ala_racemase/Decarboxylase_C"/>
</dbReference>
<dbReference type="NCBIfam" id="TIGR00492">
    <property type="entry name" value="alr"/>
    <property type="match status" value="1"/>
</dbReference>
<dbReference type="GO" id="GO:0005524">
    <property type="term" value="F:ATP binding"/>
    <property type="evidence" value="ECO:0007669"/>
    <property type="project" value="InterPro"/>
</dbReference>
<dbReference type="Gene3D" id="3.90.190.20">
    <property type="entry name" value="Mur ligase, C-terminal domain"/>
    <property type="match status" value="1"/>
</dbReference>
<dbReference type="HAMAP" id="MF_01201">
    <property type="entry name" value="Ala_racemase"/>
    <property type="match status" value="1"/>
</dbReference>
<dbReference type="NCBIfam" id="NF008897">
    <property type="entry name" value="PRK11930.1"/>
    <property type="match status" value="1"/>
</dbReference>
<accession>A0A2T0TQT1</accession>
<dbReference type="PANTHER" id="PTHR30511">
    <property type="entry name" value="ALANINE RACEMASE"/>
    <property type="match status" value="1"/>
</dbReference>
<dbReference type="RefSeq" id="WP_106295640.1">
    <property type="nucleotide sequence ID" value="NZ_PVTH01000017.1"/>
</dbReference>
<dbReference type="InterPro" id="IPR000821">
    <property type="entry name" value="Ala_racemase"/>
</dbReference>
<feature type="domain" description="Alanine racemase C-terminal" evidence="8">
    <location>
        <begin position="694"/>
        <end position="818"/>
    </location>
</feature>
<dbReference type="InterPro" id="IPR011079">
    <property type="entry name" value="Ala_racemase_C"/>
</dbReference>
<evidence type="ECO:0000259" key="8">
    <source>
        <dbReference type="SMART" id="SM01005"/>
    </source>
</evidence>
<evidence type="ECO:0000256" key="1">
    <source>
        <dbReference type="ARBA" id="ARBA00000316"/>
    </source>
</evidence>
<dbReference type="Pfam" id="PF08245">
    <property type="entry name" value="Mur_ligase_M"/>
    <property type="match status" value="1"/>
</dbReference>
<reference evidence="9 10" key="1">
    <citation type="submission" date="2018-03" db="EMBL/GenBank/DDBJ databases">
        <title>Genomic Encyclopedia of Type Strains, Phase III (KMG-III): the genomes of soil and plant-associated and newly described type strains.</title>
        <authorList>
            <person name="Whitman W."/>
        </authorList>
    </citation>
    <scope>NUCLEOTIDE SEQUENCE [LARGE SCALE GENOMIC DNA]</scope>
    <source>
        <strain evidence="9 10">CGMCC 1.9313</strain>
    </source>
</reference>
<dbReference type="Pfam" id="PF00842">
    <property type="entry name" value="Ala_racemase_C"/>
    <property type="match status" value="1"/>
</dbReference>
<evidence type="ECO:0000256" key="7">
    <source>
        <dbReference type="PIRSR" id="PIRSR600821-52"/>
    </source>
</evidence>
<feature type="binding site" evidence="5 7">
    <location>
        <position position="586"/>
    </location>
    <ligand>
        <name>substrate</name>
    </ligand>
</feature>
<dbReference type="SUPFAM" id="SSF50621">
    <property type="entry name" value="Alanine racemase C-terminal domain-like"/>
    <property type="match status" value="1"/>
</dbReference>
<dbReference type="InterPro" id="IPR013221">
    <property type="entry name" value="Mur_ligase_cen"/>
</dbReference>
<dbReference type="GO" id="GO:0016881">
    <property type="term" value="F:acid-amino acid ligase activity"/>
    <property type="evidence" value="ECO:0007669"/>
    <property type="project" value="InterPro"/>
</dbReference>
<dbReference type="Proteomes" id="UP000238034">
    <property type="component" value="Unassembled WGS sequence"/>
</dbReference>
<organism evidence="9 10">
    <name type="scientific">Arcticibacter pallidicorallinus</name>
    <dbReference type="NCBI Taxonomy" id="1259464"/>
    <lineage>
        <taxon>Bacteria</taxon>
        <taxon>Pseudomonadati</taxon>
        <taxon>Bacteroidota</taxon>
        <taxon>Sphingobacteriia</taxon>
        <taxon>Sphingobacteriales</taxon>
        <taxon>Sphingobacteriaceae</taxon>
        <taxon>Arcticibacter</taxon>
    </lineage>
</organism>
<comment type="cofactor">
    <cofactor evidence="2 5 6">
        <name>pyridoxal 5'-phosphate</name>
        <dbReference type="ChEBI" id="CHEBI:597326"/>
    </cofactor>
</comment>
<comment type="pathway">
    <text evidence="5">Amino-acid biosynthesis; D-alanine biosynthesis; D-alanine from L-alanine: step 1/1.</text>
</comment>
<dbReference type="Gene3D" id="2.40.37.10">
    <property type="entry name" value="Lyase, Ornithine Decarboxylase, Chain A, domain 1"/>
    <property type="match status" value="1"/>
</dbReference>
<dbReference type="CDD" id="cd00430">
    <property type="entry name" value="PLPDE_III_AR"/>
    <property type="match status" value="1"/>
</dbReference>
<evidence type="ECO:0000313" key="9">
    <source>
        <dbReference type="EMBL" id="PRY48017.1"/>
    </source>
</evidence>
<dbReference type="Pfam" id="PF01168">
    <property type="entry name" value="Ala_racemase_N"/>
    <property type="match status" value="1"/>
</dbReference>
<dbReference type="GO" id="GO:0008784">
    <property type="term" value="F:alanine racemase activity"/>
    <property type="evidence" value="ECO:0007669"/>
    <property type="project" value="UniProtKB-UniRule"/>
</dbReference>
<keyword evidence="9" id="KW-0436">Ligase</keyword>
<comment type="similarity">
    <text evidence="5">Belongs to the alanine racemase family.</text>
</comment>
<dbReference type="InterPro" id="IPR036615">
    <property type="entry name" value="Mur_ligase_C_dom_sf"/>
</dbReference>
<feature type="active site" description="Proton acceptor; specific for L-alanine" evidence="5">
    <location>
        <position position="715"/>
    </location>
</feature>
<dbReference type="EMBL" id="PVTH01000017">
    <property type="protein sequence ID" value="PRY48017.1"/>
    <property type="molecule type" value="Genomic_DNA"/>
</dbReference>
<dbReference type="InterPro" id="IPR035911">
    <property type="entry name" value="MurE/MurF_N"/>
</dbReference>
<dbReference type="SUPFAM" id="SSF53244">
    <property type="entry name" value="MurD-like peptide ligases, peptide-binding domain"/>
    <property type="match status" value="1"/>
</dbReference>
<dbReference type="Gene3D" id="3.40.1190.10">
    <property type="entry name" value="Mur-like, catalytic domain"/>
    <property type="match status" value="1"/>
</dbReference>
<dbReference type="PANTHER" id="PTHR30511:SF0">
    <property type="entry name" value="ALANINE RACEMASE, CATABOLIC-RELATED"/>
    <property type="match status" value="1"/>
</dbReference>
<keyword evidence="10" id="KW-1185">Reference proteome</keyword>
<dbReference type="AlphaFoldDB" id="A0A2T0TQT1"/>
<dbReference type="SUPFAM" id="SSF53623">
    <property type="entry name" value="MurD-like peptide ligases, catalytic domain"/>
    <property type="match status" value="1"/>
</dbReference>
<dbReference type="FunFam" id="3.20.20.10:FF:000002">
    <property type="entry name" value="Alanine racemase"/>
    <property type="match status" value="1"/>
</dbReference>
<gene>
    <name evidence="9" type="ORF">B0I27_1174</name>
</gene>
<evidence type="ECO:0000256" key="3">
    <source>
        <dbReference type="ARBA" id="ARBA00022898"/>
    </source>
</evidence>
<dbReference type="Gene3D" id="3.40.1390.10">
    <property type="entry name" value="MurE/MurF, N-terminal domain"/>
    <property type="match status" value="1"/>
</dbReference>
<dbReference type="PRINTS" id="PR00992">
    <property type="entry name" value="ALARACEMASE"/>
</dbReference>